<gene>
    <name evidence="1" type="ORF">PLICRDRAFT_45579</name>
</gene>
<dbReference type="OrthoDB" id="47007at2759"/>
<dbReference type="HOGENOM" id="CLU_3033406_0_0_1"/>
<reference evidence="1 2" key="1">
    <citation type="submission" date="2014-06" db="EMBL/GenBank/DDBJ databases">
        <title>Evolutionary Origins and Diversification of the Mycorrhizal Mutualists.</title>
        <authorList>
            <consortium name="DOE Joint Genome Institute"/>
            <consortium name="Mycorrhizal Genomics Consortium"/>
            <person name="Kohler A."/>
            <person name="Kuo A."/>
            <person name="Nagy L.G."/>
            <person name="Floudas D."/>
            <person name="Copeland A."/>
            <person name="Barry K.W."/>
            <person name="Cichocki N."/>
            <person name="Veneault-Fourrey C."/>
            <person name="LaButti K."/>
            <person name="Lindquist E.A."/>
            <person name="Lipzen A."/>
            <person name="Lundell T."/>
            <person name="Morin E."/>
            <person name="Murat C."/>
            <person name="Riley R."/>
            <person name="Ohm R."/>
            <person name="Sun H."/>
            <person name="Tunlid A."/>
            <person name="Henrissat B."/>
            <person name="Grigoriev I.V."/>
            <person name="Hibbett D.S."/>
            <person name="Martin F."/>
        </authorList>
    </citation>
    <scope>NUCLEOTIDE SEQUENCE [LARGE SCALE GENOMIC DNA]</scope>
    <source>
        <strain evidence="1 2">FD-325 SS-3</strain>
    </source>
</reference>
<name>A0A0C9T972_PLICR</name>
<protein>
    <submittedName>
        <fullName evidence="1">Unplaced genomic scaffold PLICRscaffold_16, whole genome shotgun sequence</fullName>
    </submittedName>
</protein>
<sequence length="55" mass="6075">MMANHSKPEEITNLIPVGRFGRPEEIASVVEMLAGNGYMTNKVSDSTDLLPPFRL</sequence>
<dbReference type="Proteomes" id="UP000053263">
    <property type="component" value="Unassembled WGS sequence"/>
</dbReference>
<evidence type="ECO:0000313" key="1">
    <source>
        <dbReference type="EMBL" id="KII84773.1"/>
    </source>
</evidence>
<dbReference type="EMBL" id="KN832569">
    <property type="protein sequence ID" value="KII84773.1"/>
    <property type="molecule type" value="Genomic_DNA"/>
</dbReference>
<accession>A0A0C9T972</accession>
<organism evidence="1 2">
    <name type="scientific">Plicaturopsis crispa FD-325 SS-3</name>
    <dbReference type="NCBI Taxonomy" id="944288"/>
    <lineage>
        <taxon>Eukaryota</taxon>
        <taxon>Fungi</taxon>
        <taxon>Dikarya</taxon>
        <taxon>Basidiomycota</taxon>
        <taxon>Agaricomycotina</taxon>
        <taxon>Agaricomycetes</taxon>
        <taxon>Agaricomycetidae</taxon>
        <taxon>Amylocorticiales</taxon>
        <taxon>Amylocorticiaceae</taxon>
        <taxon>Plicatura</taxon>
        <taxon>Plicaturopsis crispa</taxon>
    </lineage>
</organism>
<keyword evidence="2" id="KW-1185">Reference proteome</keyword>
<dbReference type="AlphaFoldDB" id="A0A0C9T972"/>
<evidence type="ECO:0000313" key="2">
    <source>
        <dbReference type="Proteomes" id="UP000053263"/>
    </source>
</evidence>
<proteinExistence type="predicted"/>